<proteinExistence type="predicted"/>
<evidence type="ECO:0000313" key="1">
    <source>
        <dbReference type="EMBL" id="DAD81213.1"/>
    </source>
</evidence>
<name>A0A8S5MFV5_9VIRU</name>
<organism evidence="1">
    <name type="scientific">Phage sp. ctrsQ3</name>
    <dbReference type="NCBI Taxonomy" id="2826752"/>
    <lineage>
        <taxon>Viruses</taxon>
    </lineage>
</organism>
<reference evidence="1" key="1">
    <citation type="journal article" date="2021" name="Proc. Natl. Acad. Sci. U.S.A.">
        <title>A Catalog of Tens of Thousands of Viruses from Human Metagenomes Reveals Hidden Associations with Chronic Diseases.</title>
        <authorList>
            <person name="Tisza M.J."/>
            <person name="Buck C.B."/>
        </authorList>
    </citation>
    <scope>NUCLEOTIDE SEQUENCE</scope>
    <source>
        <strain evidence="1">CtrsQ3</strain>
    </source>
</reference>
<dbReference type="EMBL" id="BK014897">
    <property type="protein sequence ID" value="DAD81213.1"/>
    <property type="molecule type" value="Genomic_DNA"/>
</dbReference>
<protein>
    <submittedName>
        <fullName evidence="1">Uncharacterized protein</fullName>
    </submittedName>
</protein>
<sequence>MNYFNKRCQTMKPKKCCVSTCFSILQNDRIRPFLNS</sequence>
<accession>A0A8S5MFV5</accession>